<sequence length="50" mass="5295">MPDPAPPPRDDPSTTVPVTPLLSTYEMFQKLMAAPRAGGPPAHDTDPGRP</sequence>
<evidence type="ECO:0000313" key="1">
    <source>
        <dbReference type="EMBL" id="WUT47052.1"/>
    </source>
</evidence>
<proteinExistence type="predicted"/>
<name>A0ABZ1X532_9ACTN</name>
<reference evidence="1" key="1">
    <citation type="submission" date="2022-10" db="EMBL/GenBank/DDBJ databases">
        <title>The complete genomes of actinobacterial strains from the NBC collection.</title>
        <authorList>
            <person name="Joergensen T.S."/>
            <person name="Alvarez Arevalo M."/>
            <person name="Sterndorff E.B."/>
            <person name="Faurdal D."/>
            <person name="Vuksanovic O."/>
            <person name="Mourched A.-S."/>
            <person name="Charusanti P."/>
            <person name="Shaw S."/>
            <person name="Blin K."/>
            <person name="Weber T."/>
        </authorList>
    </citation>
    <scope>NUCLEOTIDE SEQUENCE</scope>
    <source>
        <strain evidence="1">NBC_00686</strain>
    </source>
</reference>
<dbReference type="Proteomes" id="UP001432168">
    <property type="component" value="Chromosome"/>
</dbReference>
<dbReference type="EMBL" id="CP109011">
    <property type="protein sequence ID" value="WUT47052.1"/>
    <property type="molecule type" value="Genomic_DNA"/>
</dbReference>
<dbReference type="RefSeq" id="WP_329268827.1">
    <property type="nucleotide sequence ID" value="NZ_CP109011.1"/>
</dbReference>
<organism evidence="1 2">
    <name type="scientific">Streptomyces pseudovenezuelae</name>
    <dbReference type="NCBI Taxonomy" id="67350"/>
    <lineage>
        <taxon>Bacteria</taxon>
        <taxon>Bacillati</taxon>
        <taxon>Actinomycetota</taxon>
        <taxon>Actinomycetes</taxon>
        <taxon>Kitasatosporales</taxon>
        <taxon>Streptomycetaceae</taxon>
        <taxon>Streptomyces</taxon>
        <taxon>Streptomyces aurantiacus group</taxon>
    </lineage>
</organism>
<protein>
    <submittedName>
        <fullName evidence="1">Uncharacterized protein</fullName>
    </submittedName>
</protein>
<gene>
    <name evidence="1" type="ORF">OG929_34195</name>
</gene>
<keyword evidence="2" id="KW-1185">Reference proteome</keyword>
<evidence type="ECO:0000313" key="2">
    <source>
        <dbReference type="Proteomes" id="UP001432168"/>
    </source>
</evidence>
<accession>A0ABZ1X532</accession>